<evidence type="ECO:0000313" key="5">
    <source>
        <dbReference type="Proteomes" id="UP000827721"/>
    </source>
</evidence>
<organism evidence="4 5">
    <name type="scientific">Xanthoceras sorbifolium</name>
    <dbReference type="NCBI Taxonomy" id="99658"/>
    <lineage>
        <taxon>Eukaryota</taxon>
        <taxon>Viridiplantae</taxon>
        <taxon>Streptophyta</taxon>
        <taxon>Embryophyta</taxon>
        <taxon>Tracheophyta</taxon>
        <taxon>Spermatophyta</taxon>
        <taxon>Magnoliopsida</taxon>
        <taxon>eudicotyledons</taxon>
        <taxon>Gunneridae</taxon>
        <taxon>Pentapetalae</taxon>
        <taxon>rosids</taxon>
        <taxon>malvids</taxon>
        <taxon>Sapindales</taxon>
        <taxon>Sapindaceae</taxon>
        <taxon>Xanthoceroideae</taxon>
        <taxon>Xanthoceras</taxon>
    </lineage>
</organism>
<dbReference type="Pfam" id="PF02458">
    <property type="entry name" value="Transferase"/>
    <property type="match status" value="2"/>
</dbReference>
<dbReference type="Gene3D" id="3.30.559.10">
    <property type="entry name" value="Chloramphenicol acetyltransferase-like domain"/>
    <property type="match status" value="2"/>
</dbReference>
<dbReference type="PANTHER" id="PTHR31642">
    <property type="entry name" value="TRICHOTHECENE 3-O-ACETYLTRANSFERASE"/>
    <property type="match status" value="1"/>
</dbReference>
<evidence type="ECO:0000256" key="3">
    <source>
        <dbReference type="ARBA" id="ARBA00023315"/>
    </source>
</evidence>
<keyword evidence="3" id="KW-0012">Acyltransferase</keyword>
<evidence type="ECO:0000256" key="2">
    <source>
        <dbReference type="ARBA" id="ARBA00022679"/>
    </source>
</evidence>
<dbReference type="Proteomes" id="UP000827721">
    <property type="component" value="Unassembled WGS sequence"/>
</dbReference>
<keyword evidence="5" id="KW-1185">Reference proteome</keyword>
<sequence>MVRVLTPRVFFYRPISTSSSNFFNAQELKESLSKALVLFYPLAGRLGHDENGRIEIKCNAEGALFVEADTDSALDDFNDFAPSSQLSHLLPKIDYSAEISSYPLLISQCGAALGVGLHHILADGASTFNFVNTWASITRGVSPSMTPMHDRTLLWDRVPTIFKITLEQLETLRTGLRKEEQTTMTKKRYSNYEVLAAHIWRCTCKARSLANDQETKLYMPVDGRSKLDPPLPLEYFGNAIFYATSIALSGDLQSEPLMDTIERVHKAVKQMDDEYLRSAIDYVEETLTQQQPAGLASLVIGRNTYKSPNLGVNK</sequence>
<dbReference type="EMBL" id="JAFEMO010000006">
    <property type="protein sequence ID" value="KAH7569230.1"/>
    <property type="molecule type" value="Genomic_DNA"/>
</dbReference>
<dbReference type="PANTHER" id="PTHR31642:SF11">
    <property type="entry name" value="SHIKIMATE O-HYDROXYCINNAMOYLTRANSFERASE"/>
    <property type="match status" value="1"/>
</dbReference>
<evidence type="ECO:0000313" key="4">
    <source>
        <dbReference type="EMBL" id="KAH7569230.1"/>
    </source>
</evidence>
<comment type="caution">
    <text evidence="4">The sequence shown here is derived from an EMBL/GenBank/DDBJ whole genome shotgun (WGS) entry which is preliminary data.</text>
</comment>
<evidence type="ECO:0000256" key="1">
    <source>
        <dbReference type="ARBA" id="ARBA00009861"/>
    </source>
</evidence>
<dbReference type="InterPro" id="IPR050317">
    <property type="entry name" value="Plant_Fungal_Acyltransferase"/>
</dbReference>
<keyword evidence="2" id="KW-0808">Transferase</keyword>
<dbReference type="InterPro" id="IPR023213">
    <property type="entry name" value="CAT-like_dom_sf"/>
</dbReference>
<proteinExistence type="inferred from homology"/>
<name>A0ABQ8HY07_9ROSI</name>
<gene>
    <name evidence="4" type="ORF">JRO89_XS06G0127300</name>
</gene>
<reference evidence="4 5" key="1">
    <citation type="submission" date="2021-02" db="EMBL/GenBank/DDBJ databases">
        <title>Plant Genome Project.</title>
        <authorList>
            <person name="Zhang R.-G."/>
        </authorList>
    </citation>
    <scope>NUCLEOTIDE SEQUENCE [LARGE SCALE GENOMIC DNA]</scope>
    <source>
        <tissue evidence="4">Leaves</tissue>
    </source>
</reference>
<comment type="similarity">
    <text evidence="1">Belongs to the plant acyltransferase family.</text>
</comment>
<accession>A0ABQ8HY07</accession>
<protein>
    <submittedName>
        <fullName evidence="4">Uncharacterized protein</fullName>
    </submittedName>
</protein>